<organism evidence="1 2">
    <name type="scientific">Paraburkholderia dipogonis</name>
    <dbReference type="NCBI Taxonomy" id="1211383"/>
    <lineage>
        <taxon>Bacteria</taxon>
        <taxon>Pseudomonadati</taxon>
        <taxon>Pseudomonadota</taxon>
        <taxon>Betaproteobacteria</taxon>
        <taxon>Burkholderiales</taxon>
        <taxon>Burkholderiaceae</taxon>
        <taxon>Paraburkholderia</taxon>
    </lineage>
</organism>
<dbReference type="RefSeq" id="WP_134465143.1">
    <property type="nucleotide sequence ID" value="NZ_JBHMFL010000064.1"/>
</dbReference>
<sequence>MKQKIRITLTQLEKSISHAQRIAYSNISLDDVLSLRPAKKVSFFASLRVKHKKLEECEALFRHFIETPSDIKIVGLIGPAGSGKTAFYESVVSPMVEGDRGELTPRDCEKFRAINVRGTRRR</sequence>
<evidence type="ECO:0000313" key="2">
    <source>
        <dbReference type="Proteomes" id="UP000297385"/>
    </source>
</evidence>
<dbReference type="EMBL" id="SNVI01000002">
    <property type="protein sequence ID" value="TFE41862.1"/>
    <property type="molecule type" value="Genomic_DNA"/>
</dbReference>
<reference evidence="1 2" key="1">
    <citation type="submission" date="2019-03" db="EMBL/GenBank/DDBJ databases">
        <title>Complete Genome Sequence of Paraburkholderia dipogonis ICMP 19430T, a Nitrogen-fixing Symbiont of the South African Invasive Legume Dipogon lignosus in New Zealand.</title>
        <authorList>
            <person name="De Meyer S.E."/>
        </authorList>
    </citation>
    <scope>NUCLEOTIDE SEQUENCE [LARGE SCALE GENOMIC DNA]</scope>
    <source>
        <strain evidence="1 2">ICMP 19430</strain>
    </source>
</reference>
<dbReference type="AlphaFoldDB" id="A0A4Y8MWT4"/>
<dbReference type="Proteomes" id="UP000297385">
    <property type="component" value="Unassembled WGS sequence"/>
</dbReference>
<name>A0A4Y8MWT4_9BURK</name>
<proteinExistence type="predicted"/>
<evidence type="ECO:0000313" key="1">
    <source>
        <dbReference type="EMBL" id="TFE41862.1"/>
    </source>
</evidence>
<accession>A0A4Y8MWT4</accession>
<comment type="caution">
    <text evidence="1">The sequence shown here is derived from an EMBL/GenBank/DDBJ whole genome shotgun (WGS) entry which is preliminary data.</text>
</comment>
<protein>
    <submittedName>
        <fullName evidence="1">Uncharacterized protein</fullName>
    </submittedName>
</protein>
<gene>
    <name evidence="1" type="ORF">E2553_35060</name>
</gene>
<dbReference type="GeneID" id="97308550"/>